<evidence type="ECO:0000313" key="2">
    <source>
        <dbReference type="Proteomes" id="UP001225356"/>
    </source>
</evidence>
<name>A0ABT9QA16_9ACTN</name>
<sequence>MERRRGVGLRLALTVTIGFAGAVAAVPVATAGQSLGAGVPAWGACPAQVAAASPSIQCTTVPVPLDYRKPAGVTIDLKISRIASVNPQQRRGVLLLNPGGPGLAGLDMPAQLVNRGIPAGVLDAYDLIGMDTRGVGNSAPVDCKFTGEQG</sequence>
<dbReference type="SUPFAM" id="SSF53474">
    <property type="entry name" value="alpha/beta-Hydrolases"/>
    <property type="match status" value="1"/>
</dbReference>
<dbReference type="RefSeq" id="WP_307557710.1">
    <property type="nucleotide sequence ID" value="NZ_JAUSQU010000001.1"/>
</dbReference>
<accession>A0ABT9QA16</accession>
<dbReference type="InterPro" id="IPR029058">
    <property type="entry name" value="AB_hydrolase_fold"/>
</dbReference>
<dbReference type="Proteomes" id="UP001225356">
    <property type="component" value="Unassembled WGS sequence"/>
</dbReference>
<evidence type="ECO:0008006" key="3">
    <source>
        <dbReference type="Google" id="ProtNLM"/>
    </source>
</evidence>
<reference evidence="1 2" key="1">
    <citation type="submission" date="2023-07" db="EMBL/GenBank/DDBJ databases">
        <title>Sequencing the genomes of 1000 actinobacteria strains.</title>
        <authorList>
            <person name="Klenk H.-P."/>
        </authorList>
    </citation>
    <scope>NUCLEOTIDE SEQUENCE [LARGE SCALE GENOMIC DNA]</scope>
    <source>
        <strain evidence="1 2">DSM 46740</strain>
    </source>
</reference>
<gene>
    <name evidence="1" type="ORF">J2853_002698</name>
</gene>
<evidence type="ECO:0000313" key="1">
    <source>
        <dbReference type="EMBL" id="MDP9843487.1"/>
    </source>
</evidence>
<comment type="caution">
    <text evidence="1">The sequence shown here is derived from an EMBL/GenBank/DDBJ whole genome shotgun (WGS) entry which is preliminary data.</text>
</comment>
<organism evidence="1 2">
    <name type="scientific">Streptosporangium lutulentum</name>
    <dbReference type="NCBI Taxonomy" id="1461250"/>
    <lineage>
        <taxon>Bacteria</taxon>
        <taxon>Bacillati</taxon>
        <taxon>Actinomycetota</taxon>
        <taxon>Actinomycetes</taxon>
        <taxon>Streptosporangiales</taxon>
        <taxon>Streptosporangiaceae</taxon>
        <taxon>Streptosporangium</taxon>
    </lineage>
</organism>
<proteinExistence type="predicted"/>
<keyword evidence="2" id="KW-1185">Reference proteome</keyword>
<dbReference type="EMBL" id="JAUSQU010000001">
    <property type="protein sequence ID" value="MDP9843487.1"/>
    <property type="molecule type" value="Genomic_DNA"/>
</dbReference>
<protein>
    <recommendedName>
        <fullName evidence="3">TAP-like protein</fullName>
    </recommendedName>
</protein>